<dbReference type="RefSeq" id="WP_151164179.1">
    <property type="nucleotide sequence ID" value="NZ_WKJO01000002.1"/>
</dbReference>
<comment type="caution">
    <text evidence="7">The sequence shown here is derived from an EMBL/GenBank/DDBJ whole genome shotgun (WGS) entry which is preliminary data.</text>
</comment>
<dbReference type="PROSITE" id="PS51077">
    <property type="entry name" value="HTH_ICLR"/>
    <property type="match status" value="1"/>
</dbReference>
<organism evidence="7 8">
    <name type="scientific">Haloferax litoreum</name>
    <dbReference type="NCBI Taxonomy" id="2666140"/>
    <lineage>
        <taxon>Archaea</taxon>
        <taxon>Methanobacteriati</taxon>
        <taxon>Methanobacteriota</taxon>
        <taxon>Stenosarchaea group</taxon>
        <taxon>Halobacteria</taxon>
        <taxon>Halobacteriales</taxon>
        <taxon>Haloferacaceae</taxon>
        <taxon>Haloferax</taxon>
    </lineage>
</organism>
<feature type="compositionally biased region" description="Acidic residues" evidence="4">
    <location>
        <begin position="273"/>
        <end position="283"/>
    </location>
</feature>
<dbReference type="Gene3D" id="1.10.10.10">
    <property type="entry name" value="Winged helix-like DNA-binding domain superfamily/Winged helix DNA-binding domain"/>
    <property type="match status" value="1"/>
</dbReference>
<feature type="region of interest" description="Disordered" evidence="4">
    <location>
        <begin position="264"/>
        <end position="283"/>
    </location>
</feature>
<dbReference type="InterPro" id="IPR029016">
    <property type="entry name" value="GAF-like_dom_sf"/>
</dbReference>
<feature type="domain" description="HTH iclR-type" evidence="5">
    <location>
        <begin position="11"/>
        <end position="70"/>
    </location>
</feature>
<dbReference type="InterPro" id="IPR036390">
    <property type="entry name" value="WH_DNA-bd_sf"/>
</dbReference>
<proteinExistence type="predicted"/>
<dbReference type="SUPFAM" id="SSF55781">
    <property type="entry name" value="GAF domain-like"/>
    <property type="match status" value="1"/>
</dbReference>
<dbReference type="GO" id="GO:0045892">
    <property type="term" value="P:negative regulation of DNA-templated transcription"/>
    <property type="evidence" value="ECO:0007669"/>
    <property type="project" value="TreeGrafter"/>
</dbReference>
<dbReference type="PANTHER" id="PTHR30136:SF35">
    <property type="entry name" value="HTH-TYPE TRANSCRIPTIONAL REGULATOR RV1719"/>
    <property type="match status" value="1"/>
</dbReference>
<keyword evidence="2" id="KW-0238">DNA-binding</keyword>
<dbReference type="SMART" id="SM00346">
    <property type="entry name" value="HTH_ICLR"/>
    <property type="match status" value="1"/>
</dbReference>
<evidence type="ECO:0000256" key="2">
    <source>
        <dbReference type="ARBA" id="ARBA00023125"/>
    </source>
</evidence>
<gene>
    <name evidence="7" type="ORF">GJR96_15680</name>
</gene>
<dbReference type="InterPro" id="IPR005471">
    <property type="entry name" value="Tscrpt_reg_IclR_N"/>
</dbReference>
<keyword evidence="1" id="KW-0805">Transcription regulation</keyword>
<keyword evidence="3" id="KW-0804">Transcription</keyword>
<dbReference type="Pfam" id="PF01614">
    <property type="entry name" value="IclR_C"/>
    <property type="match status" value="1"/>
</dbReference>
<name>A0A6A8GLM3_9EURY</name>
<evidence type="ECO:0000259" key="5">
    <source>
        <dbReference type="PROSITE" id="PS51077"/>
    </source>
</evidence>
<dbReference type="CDD" id="cd00090">
    <property type="entry name" value="HTH_ARSR"/>
    <property type="match status" value="1"/>
</dbReference>
<dbReference type="GO" id="GO:0003677">
    <property type="term" value="F:DNA binding"/>
    <property type="evidence" value="ECO:0007669"/>
    <property type="project" value="UniProtKB-KW"/>
</dbReference>
<dbReference type="InterPro" id="IPR036388">
    <property type="entry name" value="WH-like_DNA-bd_sf"/>
</dbReference>
<dbReference type="EMBL" id="WKJO01000002">
    <property type="protein sequence ID" value="MRX23392.1"/>
    <property type="molecule type" value="Genomic_DNA"/>
</dbReference>
<evidence type="ECO:0000256" key="3">
    <source>
        <dbReference type="ARBA" id="ARBA00023163"/>
    </source>
</evidence>
<keyword evidence="8" id="KW-1185">Reference proteome</keyword>
<dbReference type="Proteomes" id="UP000439022">
    <property type="component" value="Unassembled WGS sequence"/>
</dbReference>
<dbReference type="Pfam" id="PF09339">
    <property type="entry name" value="HTH_IclR"/>
    <property type="match status" value="1"/>
</dbReference>
<dbReference type="InterPro" id="IPR050707">
    <property type="entry name" value="HTH_MetabolicPath_Reg"/>
</dbReference>
<dbReference type="PANTHER" id="PTHR30136">
    <property type="entry name" value="HELIX-TURN-HELIX TRANSCRIPTIONAL REGULATOR, ICLR FAMILY"/>
    <property type="match status" value="1"/>
</dbReference>
<feature type="domain" description="IclR-ED" evidence="6">
    <location>
        <begin position="71"/>
        <end position="255"/>
    </location>
</feature>
<dbReference type="SUPFAM" id="SSF46785">
    <property type="entry name" value="Winged helix' DNA-binding domain"/>
    <property type="match status" value="1"/>
</dbReference>
<evidence type="ECO:0000256" key="1">
    <source>
        <dbReference type="ARBA" id="ARBA00023015"/>
    </source>
</evidence>
<evidence type="ECO:0000259" key="6">
    <source>
        <dbReference type="PROSITE" id="PS51078"/>
    </source>
</evidence>
<accession>A0A6A8GLM3</accession>
<dbReference type="InterPro" id="IPR014757">
    <property type="entry name" value="Tscrpt_reg_IclR_C"/>
</dbReference>
<evidence type="ECO:0000313" key="8">
    <source>
        <dbReference type="Proteomes" id="UP000439022"/>
    </source>
</evidence>
<dbReference type="GO" id="GO:0003700">
    <property type="term" value="F:DNA-binding transcription factor activity"/>
    <property type="evidence" value="ECO:0007669"/>
    <property type="project" value="TreeGrafter"/>
</dbReference>
<protein>
    <submittedName>
        <fullName evidence="7">Helix-turn-helix domain-containing protein</fullName>
    </submittedName>
</protein>
<dbReference type="AlphaFoldDB" id="A0A6A8GLM3"/>
<evidence type="ECO:0000256" key="4">
    <source>
        <dbReference type="SAM" id="MobiDB-lite"/>
    </source>
</evidence>
<dbReference type="PROSITE" id="PS51078">
    <property type="entry name" value="ICLR_ED"/>
    <property type="match status" value="1"/>
</dbReference>
<sequence>MVKDRGERNGVKTTDTVVRVIEALMTLNGGRVTEVADHLEMAPSTVHRHLTSLEEHDFVAKEGDTYKIGLRFLTVGGYARNQRPEYTIVKPFVKEIAEEIDCRSVFMVEEHGLAVYLFRGAGSHAVETHTVVGSRRHMHLIAGGKAILAHYPRERVDEIIDRWGLPQQTEDSITDRETLYEQLEEIKEQGVAFNRGESISGLHAVAAPVFGKRDEVLGALTVSGPQSRFTQENLEHDIPDRLIGTVKELQLKIQFSNVPSITTTELDVPTTTSEEDELPEHRG</sequence>
<dbReference type="InterPro" id="IPR011991">
    <property type="entry name" value="ArsR-like_HTH"/>
</dbReference>
<reference evidence="7 8" key="1">
    <citation type="submission" date="2019-11" db="EMBL/GenBank/DDBJ databases">
        <title>Whole genome sequence of Haloferax sp. MBLA0076.</title>
        <authorList>
            <person name="Seo M.-J."/>
            <person name="Cho E.-S."/>
        </authorList>
    </citation>
    <scope>NUCLEOTIDE SEQUENCE [LARGE SCALE GENOMIC DNA]</scope>
    <source>
        <strain evidence="7 8">MBLA0076</strain>
    </source>
</reference>
<evidence type="ECO:0000313" key="7">
    <source>
        <dbReference type="EMBL" id="MRX23392.1"/>
    </source>
</evidence>
<dbReference type="Gene3D" id="3.30.450.40">
    <property type="match status" value="1"/>
</dbReference>